<organism evidence="1 2">
    <name type="scientific">Streptomyces dengpaensis</name>
    <dbReference type="NCBI Taxonomy" id="2049881"/>
    <lineage>
        <taxon>Bacteria</taxon>
        <taxon>Bacillati</taxon>
        <taxon>Actinomycetota</taxon>
        <taxon>Actinomycetes</taxon>
        <taxon>Kitasatosporales</taxon>
        <taxon>Streptomycetaceae</taxon>
        <taxon>Streptomyces</taxon>
    </lineage>
</organism>
<dbReference type="EMBL" id="CP026652">
    <property type="protein sequence ID" value="AVH59981.1"/>
    <property type="molecule type" value="Genomic_DNA"/>
</dbReference>
<keyword evidence="2" id="KW-1185">Reference proteome</keyword>
<name>A0ABN5IAG0_9ACTN</name>
<dbReference type="Proteomes" id="UP000238413">
    <property type="component" value="Chromosome"/>
</dbReference>
<sequence length="100" mass="10724">MSRRTVLIILSAAVAALVIAGAVVWLNAKSYDDTVAACKKALDSSSTKTHRPSACEGVKQDDYDALLVGWALKHAFDDMPKSDQDMLDYYDDGSINGSIG</sequence>
<evidence type="ECO:0000313" key="1">
    <source>
        <dbReference type="EMBL" id="AVH59981.1"/>
    </source>
</evidence>
<accession>A0ABN5IAG0</accession>
<proteinExistence type="predicted"/>
<reference evidence="1 2" key="1">
    <citation type="submission" date="2018-02" db="EMBL/GenBank/DDBJ databases">
        <title>Complete genome sequence of Streptomyces dengpaensis, the producer of angucyclines.</title>
        <authorList>
            <person name="Yumei L."/>
        </authorList>
    </citation>
    <scope>NUCLEOTIDE SEQUENCE [LARGE SCALE GENOMIC DNA]</scope>
    <source>
        <strain evidence="1 2">XZHG99</strain>
    </source>
</reference>
<protein>
    <submittedName>
        <fullName evidence="1">Uncharacterized protein</fullName>
    </submittedName>
</protein>
<gene>
    <name evidence="1" type="ORF">C4B68_34085</name>
</gene>
<dbReference type="RefSeq" id="WP_099500361.1">
    <property type="nucleotide sequence ID" value="NZ_CP026652.1"/>
</dbReference>
<evidence type="ECO:0000313" key="2">
    <source>
        <dbReference type="Proteomes" id="UP000238413"/>
    </source>
</evidence>